<organism evidence="1 2">
    <name type="scientific">Brassica oleracea var. oleracea</name>
    <dbReference type="NCBI Taxonomy" id="109376"/>
    <lineage>
        <taxon>Eukaryota</taxon>
        <taxon>Viridiplantae</taxon>
        <taxon>Streptophyta</taxon>
        <taxon>Embryophyta</taxon>
        <taxon>Tracheophyta</taxon>
        <taxon>Spermatophyta</taxon>
        <taxon>Magnoliopsida</taxon>
        <taxon>eudicotyledons</taxon>
        <taxon>Gunneridae</taxon>
        <taxon>Pentapetalae</taxon>
        <taxon>rosids</taxon>
        <taxon>malvids</taxon>
        <taxon>Brassicales</taxon>
        <taxon>Brassicaceae</taxon>
        <taxon>Brassiceae</taxon>
        <taxon>Brassica</taxon>
    </lineage>
</organism>
<dbReference type="EnsemblPlants" id="Bo3g031600.1">
    <property type="protein sequence ID" value="Bo3g031600.1"/>
    <property type="gene ID" value="Bo3g031600"/>
</dbReference>
<evidence type="ECO:0000313" key="2">
    <source>
        <dbReference type="Proteomes" id="UP000032141"/>
    </source>
</evidence>
<dbReference type="Proteomes" id="UP000032141">
    <property type="component" value="Chromosome C3"/>
</dbReference>
<reference evidence="1" key="2">
    <citation type="submission" date="2015-03" db="UniProtKB">
        <authorList>
            <consortium name="EnsemblPlants"/>
        </authorList>
    </citation>
    <scope>IDENTIFICATION</scope>
</reference>
<reference evidence="1 2" key="1">
    <citation type="journal article" date="2014" name="Genome Biol.">
        <title>Transcriptome and methylome profiling reveals relics of genome dominance in the mesopolyploid Brassica oleracea.</title>
        <authorList>
            <person name="Parkin I.A."/>
            <person name="Koh C."/>
            <person name="Tang H."/>
            <person name="Robinson S.J."/>
            <person name="Kagale S."/>
            <person name="Clarke W.E."/>
            <person name="Town C.D."/>
            <person name="Nixon J."/>
            <person name="Krishnakumar V."/>
            <person name="Bidwell S.L."/>
            <person name="Denoeud F."/>
            <person name="Belcram H."/>
            <person name="Links M.G."/>
            <person name="Just J."/>
            <person name="Clarke C."/>
            <person name="Bender T."/>
            <person name="Huebert T."/>
            <person name="Mason A.S."/>
            <person name="Pires J.C."/>
            <person name="Barker G."/>
            <person name="Moore J."/>
            <person name="Walley P.G."/>
            <person name="Manoli S."/>
            <person name="Batley J."/>
            <person name="Edwards D."/>
            <person name="Nelson M.N."/>
            <person name="Wang X."/>
            <person name="Paterson A.H."/>
            <person name="King G."/>
            <person name="Bancroft I."/>
            <person name="Chalhoub B."/>
            <person name="Sharpe A.G."/>
        </authorList>
    </citation>
    <scope>NUCLEOTIDE SEQUENCE</scope>
    <source>
        <strain evidence="1 2">cv. TO1000</strain>
    </source>
</reference>
<evidence type="ECO:0000313" key="1">
    <source>
        <dbReference type="EnsemblPlants" id="Bo3g031600.1"/>
    </source>
</evidence>
<name>A0A0D3B5D4_BRAOL</name>
<accession>A0A0D3B5D4</accession>
<proteinExistence type="predicted"/>
<keyword evidence="2" id="KW-1185">Reference proteome</keyword>
<sequence>MHTRHVWSVVNVAVYHIWKQRNNALHNQVSLTATEVFRFIDRDIKRIITAREDEEALLSSYVTMVVLSKHIL</sequence>
<dbReference type="HOGENOM" id="CLU_2725675_0_0_1"/>
<protein>
    <submittedName>
        <fullName evidence="1">Uncharacterized protein</fullName>
    </submittedName>
</protein>
<dbReference type="AlphaFoldDB" id="A0A0D3B5D4"/>
<dbReference type="Gramene" id="Bo3g031600.1">
    <property type="protein sequence ID" value="Bo3g031600.1"/>
    <property type="gene ID" value="Bo3g031600"/>
</dbReference>